<feature type="non-terminal residue" evidence="2">
    <location>
        <position position="1"/>
    </location>
</feature>
<accession>A0ABD3NRD0</accession>
<name>A0ABD3NRD0_9STRA</name>
<dbReference type="EMBL" id="JALLPJ020001031">
    <property type="protein sequence ID" value="KAL3777686.1"/>
    <property type="molecule type" value="Genomic_DNA"/>
</dbReference>
<reference evidence="2 3" key="1">
    <citation type="submission" date="2024-10" db="EMBL/GenBank/DDBJ databases">
        <title>Updated reference genomes for cyclostephanoid diatoms.</title>
        <authorList>
            <person name="Roberts W.R."/>
            <person name="Alverson A.J."/>
        </authorList>
    </citation>
    <scope>NUCLEOTIDE SEQUENCE [LARGE SCALE GENOMIC DNA]</scope>
    <source>
        <strain evidence="2 3">AJA010-31</strain>
    </source>
</reference>
<feature type="compositionally biased region" description="Polar residues" evidence="1">
    <location>
        <begin position="65"/>
        <end position="74"/>
    </location>
</feature>
<dbReference type="AlphaFoldDB" id="A0ABD3NRD0"/>
<evidence type="ECO:0000256" key="1">
    <source>
        <dbReference type="SAM" id="MobiDB-lite"/>
    </source>
</evidence>
<proteinExistence type="predicted"/>
<comment type="caution">
    <text evidence="2">The sequence shown here is derived from an EMBL/GenBank/DDBJ whole genome shotgun (WGS) entry which is preliminary data.</text>
</comment>
<keyword evidence="3" id="KW-1185">Reference proteome</keyword>
<feature type="compositionally biased region" description="Polar residues" evidence="1">
    <location>
        <begin position="1"/>
        <end position="13"/>
    </location>
</feature>
<evidence type="ECO:0000313" key="3">
    <source>
        <dbReference type="Proteomes" id="UP001530400"/>
    </source>
</evidence>
<feature type="region of interest" description="Disordered" evidence="1">
    <location>
        <begin position="1"/>
        <end position="99"/>
    </location>
</feature>
<gene>
    <name evidence="2" type="ORF">ACHAWO_007850</name>
</gene>
<dbReference type="Proteomes" id="UP001530400">
    <property type="component" value="Unassembled WGS sequence"/>
</dbReference>
<sequence>SGGQGSPSSTRNEPINALRSNIEPAKLTSKRGITTAIVDVPEASERMDGTNDPLRSTLRDERPSQSKTYESNNIEPPRHQHHHRTTSSRSQRAGDDTNCHPHVRREIDVIHEGAGHEGSCDVKKRWLRRTLMPWKHYRMPPMIEETRPKMERPKKAPRASWRWNEAGNKSEGALHQMTGKFRGCKGRGRTHDREDELPRSLSNVVSGVAGRALGAKTIKRERTDMHKYIGRMGERKFCRKYRMSKEAFWTLLDIIEKHLPSTGENRKRGATPNGPITKAARLSMALRYFTGGDPLDIKEVHGVGDDKVTNSAWNVVDAIHNSPELDIKFPETHEEQVQCAQGFKYKSRKLIDCCVGAIDGMLVWMSKPNI</sequence>
<organism evidence="2 3">
    <name type="scientific">Cyclotella atomus</name>
    <dbReference type="NCBI Taxonomy" id="382360"/>
    <lineage>
        <taxon>Eukaryota</taxon>
        <taxon>Sar</taxon>
        <taxon>Stramenopiles</taxon>
        <taxon>Ochrophyta</taxon>
        <taxon>Bacillariophyta</taxon>
        <taxon>Coscinodiscophyceae</taxon>
        <taxon>Thalassiosirophycidae</taxon>
        <taxon>Stephanodiscales</taxon>
        <taxon>Stephanodiscaceae</taxon>
        <taxon>Cyclotella</taxon>
    </lineage>
</organism>
<protein>
    <submittedName>
        <fullName evidence="2">Uncharacterized protein</fullName>
    </submittedName>
</protein>
<evidence type="ECO:0000313" key="2">
    <source>
        <dbReference type="EMBL" id="KAL3777686.1"/>
    </source>
</evidence>